<gene>
    <name evidence="4" type="ORF">AB0H72_16245</name>
</gene>
<feature type="region of interest" description="Disordered" evidence="2">
    <location>
        <begin position="183"/>
        <end position="227"/>
    </location>
</feature>
<evidence type="ECO:0000313" key="5">
    <source>
        <dbReference type="Proteomes" id="UP001551658"/>
    </source>
</evidence>
<feature type="compositionally biased region" description="Pro residues" evidence="2">
    <location>
        <begin position="331"/>
        <end position="343"/>
    </location>
</feature>
<evidence type="ECO:0000256" key="1">
    <source>
        <dbReference type="ARBA" id="ARBA00022553"/>
    </source>
</evidence>
<proteinExistence type="predicted"/>
<dbReference type="Pfam" id="PF00498">
    <property type="entry name" value="FHA"/>
    <property type="match status" value="1"/>
</dbReference>
<reference evidence="4 5" key="1">
    <citation type="submission" date="2024-06" db="EMBL/GenBank/DDBJ databases">
        <title>The Natural Products Discovery Center: Release of the First 8490 Sequenced Strains for Exploring Actinobacteria Biosynthetic Diversity.</title>
        <authorList>
            <person name="Kalkreuter E."/>
            <person name="Kautsar S.A."/>
            <person name="Yang D."/>
            <person name="Bader C.D."/>
            <person name="Teijaro C.N."/>
            <person name="Fluegel L."/>
            <person name="Davis C.M."/>
            <person name="Simpson J.R."/>
            <person name="Lauterbach L."/>
            <person name="Steele A.D."/>
            <person name="Gui C."/>
            <person name="Meng S."/>
            <person name="Li G."/>
            <person name="Viehrig K."/>
            <person name="Ye F."/>
            <person name="Su P."/>
            <person name="Kiefer A.F."/>
            <person name="Nichols A."/>
            <person name="Cepeda A.J."/>
            <person name="Yan W."/>
            <person name="Fan B."/>
            <person name="Jiang Y."/>
            <person name="Adhikari A."/>
            <person name="Zheng C.-J."/>
            <person name="Schuster L."/>
            <person name="Cowan T.M."/>
            <person name="Smanski M.J."/>
            <person name="Chevrette M.G."/>
            <person name="De Carvalho L.P.S."/>
            <person name="Shen B."/>
        </authorList>
    </citation>
    <scope>NUCLEOTIDE SEQUENCE [LARGE SCALE GENOMIC DNA]</scope>
    <source>
        <strain evidence="4 5">NPDC050671</strain>
    </source>
</reference>
<dbReference type="RefSeq" id="WP_357979231.1">
    <property type="nucleotide sequence ID" value="NZ_JBFAIH010000008.1"/>
</dbReference>
<dbReference type="Gene3D" id="2.60.200.20">
    <property type="match status" value="1"/>
</dbReference>
<sequence>MWDQQVEVVAGAHAAARVAGAVVLVAHRGVGRPTEHAPAVRALVELAELVHEAAVRRPDGPGALIAREATRWLMAQADRTSPGTAVDFGILSAAGPDRVAIFLHGAVTAVLDGADSEYFHGRDAVFTVDRATAIPDRAVALFVDDTAGDPDEDFRPVLPATRGIGRLVEGIAEAGGVIAWTPLGDPGATTGSRVRATGGRTTPEPAAVTGGTVRPAPDDPHAAPVDPDAVATAVSTPLLDTVELSERGSGFRGAPGDPEPTGGPRAAVPDTDPHRAQTEISVRQPPRGGPAAGPGPDETADSRKPEPDALRRTPAHPTPRQHRPHASPDALPGPPERGTPPLDPELRRRTEATAKGTALTVKVMGFKCARAHPTDPRAAFCSVCGMPVDQTQPLIEVVRPPLGILILDDGATYLLESDSVLGRDPEHSEPARRGLTPLQVVDNSGGMSRAHAELLLVNWDVTLVDRGSTNGTRTRATGFRDWIRIPPHQPVVLVPGTEILIGHRMLRYESAAPPPFGL</sequence>
<dbReference type="InterPro" id="IPR008984">
    <property type="entry name" value="SMAD_FHA_dom_sf"/>
</dbReference>
<evidence type="ECO:0000256" key="2">
    <source>
        <dbReference type="SAM" id="MobiDB-lite"/>
    </source>
</evidence>
<keyword evidence="5" id="KW-1185">Reference proteome</keyword>
<feature type="compositionally biased region" description="Basic and acidic residues" evidence="2">
    <location>
        <begin position="300"/>
        <end position="311"/>
    </location>
</feature>
<dbReference type="InterPro" id="IPR000253">
    <property type="entry name" value="FHA_dom"/>
</dbReference>
<feature type="region of interest" description="Disordered" evidence="2">
    <location>
        <begin position="243"/>
        <end position="345"/>
    </location>
</feature>
<accession>A0ABV3F948</accession>
<dbReference type="CDD" id="cd00060">
    <property type="entry name" value="FHA"/>
    <property type="match status" value="1"/>
</dbReference>
<keyword evidence="1" id="KW-0597">Phosphoprotein</keyword>
<name>A0ABV3F948_9NOCA</name>
<evidence type="ECO:0000259" key="3">
    <source>
        <dbReference type="PROSITE" id="PS50006"/>
    </source>
</evidence>
<organism evidence="4 5">
    <name type="scientific">Nocardia fusca</name>
    <dbReference type="NCBI Taxonomy" id="941183"/>
    <lineage>
        <taxon>Bacteria</taxon>
        <taxon>Bacillati</taxon>
        <taxon>Actinomycetota</taxon>
        <taxon>Actinomycetes</taxon>
        <taxon>Mycobacteriales</taxon>
        <taxon>Nocardiaceae</taxon>
        <taxon>Nocardia</taxon>
    </lineage>
</organism>
<evidence type="ECO:0000313" key="4">
    <source>
        <dbReference type="EMBL" id="MEV0364249.1"/>
    </source>
</evidence>
<protein>
    <submittedName>
        <fullName evidence="4">FHA domain-containing protein</fullName>
    </submittedName>
</protein>
<comment type="caution">
    <text evidence="4">The sequence shown here is derived from an EMBL/GenBank/DDBJ whole genome shotgun (WGS) entry which is preliminary data.</text>
</comment>
<dbReference type="EMBL" id="JBFAIH010000008">
    <property type="protein sequence ID" value="MEV0364249.1"/>
    <property type="molecule type" value="Genomic_DNA"/>
</dbReference>
<dbReference type="PROSITE" id="PS50006">
    <property type="entry name" value="FHA_DOMAIN"/>
    <property type="match status" value="1"/>
</dbReference>
<dbReference type="SUPFAM" id="SSF49879">
    <property type="entry name" value="SMAD/FHA domain"/>
    <property type="match status" value="1"/>
</dbReference>
<feature type="domain" description="FHA" evidence="3">
    <location>
        <begin position="419"/>
        <end position="479"/>
    </location>
</feature>
<dbReference type="Proteomes" id="UP001551658">
    <property type="component" value="Unassembled WGS sequence"/>
</dbReference>